<evidence type="ECO:0000313" key="3">
    <source>
        <dbReference type="Proteomes" id="UP000248214"/>
    </source>
</evidence>
<dbReference type="EMBL" id="PDOD01000001">
    <property type="protein sequence ID" value="PYZ94309.1"/>
    <property type="molecule type" value="Genomic_DNA"/>
</dbReference>
<keyword evidence="3" id="KW-1185">Reference proteome</keyword>
<feature type="transmembrane region" description="Helical" evidence="1">
    <location>
        <begin position="66"/>
        <end position="84"/>
    </location>
</feature>
<comment type="caution">
    <text evidence="2">The sequence shown here is derived from an EMBL/GenBank/DDBJ whole genome shotgun (WGS) entry which is preliminary data.</text>
</comment>
<dbReference type="AlphaFoldDB" id="A0A323THR1"/>
<proteinExistence type="predicted"/>
<gene>
    <name evidence="2" type="ORF">CR194_01890</name>
</gene>
<protein>
    <submittedName>
        <fullName evidence="2">Uncharacterized protein</fullName>
    </submittedName>
</protein>
<feature type="transmembrane region" description="Helical" evidence="1">
    <location>
        <begin position="35"/>
        <end position="59"/>
    </location>
</feature>
<dbReference type="RefSeq" id="WP_110607944.1">
    <property type="nucleotide sequence ID" value="NZ_PDOD01000001.1"/>
</dbReference>
<sequence>MFNFIGVIFIIFLASTAVGTMPALKGRYPFPFILIYFALVSVVPVIVGIVLGAAFLFWLPAFLFKVALFILSLFMVAYFLQLYHPSYGYIPHNSKGYLFILSFFFFLLGIEFASYGFSAWFLLLVIPISVVGLLLGFIFMTRMIIYFRYLSVIHFVPIGLFLFVGILKLI</sequence>
<keyword evidence="1" id="KW-0812">Transmembrane</keyword>
<feature type="transmembrane region" description="Helical" evidence="1">
    <location>
        <begin position="96"/>
        <end position="113"/>
    </location>
</feature>
<keyword evidence="1" id="KW-1133">Transmembrane helix</keyword>
<evidence type="ECO:0000256" key="1">
    <source>
        <dbReference type="SAM" id="Phobius"/>
    </source>
</evidence>
<dbReference type="OrthoDB" id="2858784at2"/>
<dbReference type="Proteomes" id="UP000248214">
    <property type="component" value="Unassembled WGS sequence"/>
</dbReference>
<evidence type="ECO:0000313" key="2">
    <source>
        <dbReference type="EMBL" id="PYZ94309.1"/>
    </source>
</evidence>
<reference evidence="2 3" key="1">
    <citation type="submission" date="2017-10" db="EMBL/GenBank/DDBJ databases">
        <title>Bacillus sp. nov., a halophilic bacterium isolated from a Keqin Lake.</title>
        <authorList>
            <person name="Wang H."/>
        </authorList>
    </citation>
    <scope>NUCLEOTIDE SEQUENCE [LARGE SCALE GENOMIC DNA]</scope>
    <source>
        <strain evidence="2 3">KQ-12</strain>
    </source>
</reference>
<name>A0A323THR1_9BACI</name>
<feature type="transmembrane region" description="Helical" evidence="1">
    <location>
        <begin position="120"/>
        <end position="140"/>
    </location>
</feature>
<accession>A0A323THR1</accession>
<feature type="transmembrane region" description="Helical" evidence="1">
    <location>
        <begin position="146"/>
        <end position="167"/>
    </location>
</feature>
<keyword evidence="1" id="KW-0472">Membrane</keyword>
<organism evidence="2 3">
    <name type="scientific">Salipaludibacillus keqinensis</name>
    <dbReference type="NCBI Taxonomy" id="2045207"/>
    <lineage>
        <taxon>Bacteria</taxon>
        <taxon>Bacillati</taxon>
        <taxon>Bacillota</taxon>
        <taxon>Bacilli</taxon>
        <taxon>Bacillales</taxon>
        <taxon>Bacillaceae</taxon>
    </lineage>
</organism>